<evidence type="ECO:0000313" key="2">
    <source>
        <dbReference type="EMBL" id="KAK4192479.1"/>
    </source>
</evidence>
<comment type="caution">
    <text evidence="2">The sequence shown here is derived from an EMBL/GenBank/DDBJ whole genome shotgun (WGS) entry which is preliminary data.</text>
</comment>
<dbReference type="EMBL" id="MU864354">
    <property type="protein sequence ID" value="KAK4192479.1"/>
    <property type="molecule type" value="Genomic_DNA"/>
</dbReference>
<dbReference type="Proteomes" id="UP001302126">
    <property type="component" value="Unassembled WGS sequence"/>
</dbReference>
<protein>
    <submittedName>
        <fullName evidence="2">Uncharacterized protein</fullName>
    </submittedName>
</protein>
<name>A0AAN6X262_9PEZI</name>
<sequence length="212" mass="24117">MGLQLLPLPSRFHSSTMGCRAFFSTTTNIKEKVPSWKFARQRLSRGSFANIAIRGYQVRVWFLSHHQLVHSKFVAAPPRCTGGLFSIPSRLPLFTWQPLRCSLKASFRKTPASSRLFGQEAQARSSESRPSGRSHNGRRSLNDRRFPRHRLEPSYNFFSELPGCCVDRYFPAYPKLGQPPPCMCNLEFDGWLSLCLYPLISTKSSRPGSLAF</sequence>
<reference evidence="2" key="2">
    <citation type="submission" date="2023-05" db="EMBL/GenBank/DDBJ databases">
        <authorList>
            <consortium name="Lawrence Berkeley National Laboratory"/>
            <person name="Steindorff A."/>
            <person name="Hensen N."/>
            <person name="Bonometti L."/>
            <person name="Westerberg I."/>
            <person name="Brannstrom I.O."/>
            <person name="Guillou S."/>
            <person name="Cros-Aarteil S."/>
            <person name="Calhoun S."/>
            <person name="Haridas S."/>
            <person name="Kuo A."/>
            <person name="Mondo S."/>
            <person name="Pangilinan J."/>
            <person name="Riley R."/>
            <person name="Labutti K."/>
            <person name="Andreopoulos B."/>
            <person name="Lipzen A."/>
            <person name="Chen C."/>
            <person name="Yanf M."/>
            <person name="Daum C."/>
            <person name="Ng V."/>
            <person name="Clum A."/>
            <person name="Ohm R."/>
            <person name="Martin F."/>
            <person name="Silar P."/>
            <person name="Natvig D."/>
            <person name="Lalanne C."/>
            <person name="Gautier V."/>
            <person name="Ament-Velasquez S.L."/>
            <person name="Kruys A."/>
            <person name="Hutchinson M.I."/>
            <person name="Powell A.J."/>
            <person name="Barry K."/>
            <person name="Miller A.N."/>
            <person name="Grigoriev I.V."/>
            <person name="Debuchy R."/>
            <person name="Gladieux P."/>
            <person name="Thoren M.H."/>
            <person name="Johannesson H."/>
        </authorList>
    </citation>
    <scope>NUCLEOTIDE SEQUENCE</scope>
    <source>
        <strain evidence="2">PSN309</strain>
    </source>
</reference>
<keyword evidence="3" id="KW-1185">Reference proteome</keyword>
<dbReference type="AlphaFoldDB" id="A0AAN6X262"/>
<evidence type="ECO:0000256" key="1">
    <source>
        <dbReference type="SAM" id="MobiDB-lite"/>
    </source>
</evidence>
<organism evidence="2 3">
    <name type="scientific">Podospora australis</name>
    <dbReference type="NCBI Taxonomy" id="1536484"/>
    <lineage>
        <taxon>Eukaryota</taxon>
        <taxon>Fungi</taxon>
        <taxon>Dikarya</taxon>
        <taxon>Ascomycota</taxon>
        <taxon>Pezizomycotina</taxon>
        <taxon>Sordariomycetes</taxon>
        <taxon>Sordariomycetidae</taxon>
        <taxon>Sordariales</taxon>
        <taxon>Podosporaceae</taxon>
        <taxon>Podospora</taxon>
    </lineage>
</organism>
<evidence type="ECO:0000313" key="3">
    <source>
        <dbReference type="Proteomes" id="UP001302126"/>
    </source>
</evidence>
<proteinExistence type="predicted"/>
<accession>A0AAN6X262</accession>
<reference evidence="2" key="1">
    <citation type="journal article" date="2023" name="Mol. Phylogenet. Evol.">
        <title>Genome-scale phylogeny and comparative genomics of the fungal order Sordariales.</title>
        <authorList>
            <person name="Hensen N."/>
            <person name="Bonometti L."/>
            <person name="Westerberg I."/>
            <person name="Brannstrom I.O."/>
            <person name="Guillou S."/>
            <person name="Cros-Aarteil S."/>
            <person name="Calhoun S."/>
            <person name="Haridas S."/>
            <person name="Kuo A."/>
            <person name="Mondo S."/>
            <person name="Pangilinan J."/>
            <person name="Riley R."/>
            <person name="LaButti K."/>
            <person name="Andreopoulos B."/>
            <person name="Lipzen A."/>
            <person name="Chen C."/>
            <person name="Yan M."/>
            <person name="Daum C."/>
            <person name="Ng V."/>
            <person name="Clum A."/>
            <person name="Steindorff A."/>
            <person name="Ohm R.A."/>
            <person name="Martin F."/>
            <person name="Silar P."/>
            <person name="Natvig D.O."/>
            <person name="Lalanne C."/>
            <person name="Gautier V."/>
            <person name="Ament-Velasquez S.L."/>
            <person name="Kruys A."/>
            <person name="Hutchinson M.I."/>
            <person name="Powell A.J."/>
            <person name="Barry K."/>
            <person name="Miller A.N."/>
            <person name="Grigoriev I.V."/>
            <person name="Debuchy R."/>
            <person name="Gladieux P."/>
            <person name="Hiltunen Thoren M."/>
            <person name="Johannesson H."/>
        </authorList>
    </citation>
    <scope>NUCLEOTIDE SEQUENCE</scope>
    <source>
        <strain evidence="2">PSN309</strain>
    </source>
</reference>
<feature type="compositionally biased region" description="Polar residues" evidence="1">
    <location>
        <begin position="122"/>
        <end position="134"/>
    </location>
</feature>
<feature type="region of interest" description="Disordered" evidence="1">
    <location>
        <begin position="117"/>
        <end position="143"/>
    </location>
</feature>
<gene>
    <name evidence="2" type="ORF">QBC35DRAFT_224562</name>
</gene>